<dbReference type="STRING" id="1150864.MILUP08_40888"/>
<accession>I0KWN0</accession>
<protein>
    <submittedName>
        <fullName evidence="1">Uncharacterized protein</fullName>
    </submittedName>
</protein>
<proteinExistence type="predicted"/>
<evidence type="ECO:0000313" key="2">
    <source>
        <dbReference type="Proteomes" id="UP000003448"/>
    </source>
</evidence>
<reference evidence="2" key="1">
    <citation type="journal article" date="2012" name="J. Bacteriol.">
        <title>Genome Sequence of Micromonospora lupini Lupac 08, Isolated from Root Nodules of Lupinus angustifolius.</title>
        <authorList>
            <person name="Alonso-Vega P."/>
            <person name="Normand P."/>
            <person name="Bacigalupe R."/>
            <person name="Pujic P."/>
            <person name="Lajus A."/>
            <person name="Vallenet D."/>
            <person name="Carro L."/>
            <person name="Coll P."/>
            <person name="Trujillo M.E."/>
        </authorList>
    </citation>
    <scope>NUCLEOTIDE SEQUENCE [LARGE SCALE GENOMIC DNA]</scope>
    <source>
        <strain evidence="2">Lupac 08</strain>
    </source>
</reference>
<dbReference type="Proteomes" id="UP000003448">
    <property type="component" value="Unassembled WGS sequence"/>
</dbReference>
<dbReference type="EMBL" id="CAIE01000010">
    <property type="protein sequence ID" value="CCH15977.1"/>
    <property type="molecule type" value="Genomic_DNA"/>
</dbReference>
<organism evidence="1 2">
    <name type="scientific">Micromonospora lupini str. Lupac 08</name>
    <dbReference type="NCBI Taxonomy" id="1150864"/>
    <lineage>
        <taxon>Bacteria</taxon>
        <taxon>Bacillati</taxon>
        <taxon>Actinomycetota</taxon>
        <taxon>Actinomycetes</taxon>
        <taxon>Micromonosporales</taxon>
        <taxon>Micromonosporaceae</taxon>
        <taxon>Micromonospora</taxon>
    </lineage>
</organism>
<dbReference type="AlphaFoldDB" id="I0KWN0"/>
<gene>
    <name evidence="1" type="ORF">MILUP08_40888</name>
</gene>
<comment type="caution">
    <text evidence="1">The sequence shown here is derived from an EMBL/GenBank/DDBJ whole genome shotgun (WGS) entry which is preliminary data.</text>
</comment>
<evidence type="ECO:0000313" key="1">
    <source>
        <dbReference type="EMBL" id="CCH15977.1"/>
    </source>
</evidence>
<sequence>MITALRVGWVGQGGVGVYYRG</sequence>
<keyword evidence="2" id="KW-1185">Reference proteome</keyword>
<name>I0KWN0_9ACTN</name>